<dbReference type="Gene3D" id="3.40.50.360">
    <property type="match status" value="1"/>
</dbReference>
<dbReference type="AlphaFoldDB" id="A0A934HWG1"/>
<proteinExistence type="predicted"/>
<name>A0A934HWG1_9CLOT</name>
<dbReference type="RefSeq" id="WP_211141703.1">
    <property type="nucleotide sequence ID" value="NZ_JAEEGB010000005.1"/>
</dbReference>
<gene>
    <name evidence="2" type="ORF">I6U51_05750</name>
</gene>
<dbReference type="GO" id="GO:0010181">
    <property type="term" value="F:FMN binding"/>
    <property type="evidence" value="ECO:0007669"/>
    <property type="project" value="InterPro"/>
</dbReference>
<dbReference type="InterPro" id="IPR008254">
    <property type="entry name" value="Flavodoxin/NO_synth"/>
</dbReference>
<evidence type="ECO:0000313" key="3">
    <source>
        <dbReference type="Proteomes" id="UP000622687"/>
    </source>
</evidence>
<dbReference type="Proteomes" id="UP000622687">
    <property type="component" value="Unassembled WGS sequence"/>
</dbReference>
<evidence type="ECO:0000259" key="1">
    <source>
        <dbReference type="PROSITE" id="PS50902"/>
    </source>
</evidence>
<dbReference type="SUPFAM" id="SSF52218">
    <property type="entry name" value="Flavoproteins"/>
    <property type="match status" value="1"/>
</dbReference>
<dbReference type="PROSITE" id="PS50902">
    <property type="entry name" value="FLAVODOXIN_LIKE"/>
    <property type="match status" value="1"/>
</dbReference>
<comment type="caution">
    <text evidence="2">The sequence shown here is derived from an EMBL/GenBank/DDBJ whole genome shotgun (WGS) entry which is preliminary data.</text>
</comment>
<dbReference type="GO" id="GO:0016651">
    <property type="term" value="F:oxidoreductase activity, acting on NAD(P)H"/>
    <property type="evidence" value="ECO:0007669"/>
    <property type="project" value="UniProtKB-ARBA"/>
</dbReference>
<reference evidence="2" key="1">
    <citation type="submission" date="2020-12" db="EMBL/GenBank/DDBJ databases">
        <title>Clostridium thailandense sp. nov., a novel acetogenic bacterium isolated from peat land soil in Thailand.</title>
        <authorList>
            <person name="Chaikitkaew S."/>
            <person name="Birkeland N.K."/>
        </authorList>
    </citation>
    <scope>NUCLEOTIDE SEQUENCE</scope>
    <source>
        <strain evidence="2">DSM 17425</strain>
    </source>
</reference>
<evidence type="ECO:0000313" key="2">
    <source>
        <dbReference type="EMBL" id="MBI6872212.1"/>
    </source>
</evidence>
<dbReference type="InterPro" id="IPR029039">
    <property type="entry name" value="Flavoprotein-like_sf"/>
</dbReference>
<sequence length="42" mass="4806">MKKLVVFYSFEGNTRYIAQSIAKAINADLLELKPSFRNIEEG</sequence>
<dbReference type="GO" id="GO:0009055">
    <property type="term" value="F:electron transfer activity"/>
    <property type="evidence" value="ECO:0007669"/>
    <property type="project" value="InterPro"/>
</dbReference>
<dbReference type="InterPro" id="IPR001226">
    <property type="entry name" value="Flavodoxin_CS"/>
</dbReference>
<dbReference type="EMBL" id="JAEEGB010000005">
    <property type="protein sequence ID" value="MBI6872212.1"/>
    <property type="molecule type" value="Genomic_DNA"/>
</dbReference>
<keyword evidence="3" id="KW-1185">Reference proteome</keyword>
<dbReference type="PROSITE" id="PS00201">
    <property type="entry name" value="FLAVODOXIN"/>
    <property type="match status" value="1"/>
</dbReference>
<protein>
    <submittedName>
        <fullName evidence="2">Flavodoxin family protein</fullName>
    </submittedName>
</protein>
<organism evidence="2 3">
    <name type="scientific">Clostridium aciditolerans</name>
    <dbReference type="NCBI Taxonomy" id="339861"/>
    <lineage>
        <taxon>Bacteria</taxon>
        <taxon>Bacillati</taxon>
        <taxon>Bacillota</taxon>
        <taxon>Clostridia</taxon>
        <taxon>Eubacteriales</taxon>
        <taxon>Clostridiaceae</taxon>
        <taxon>Clostridium</taxon>
    </lineage>
</organism>
<feature type="domain" description="Flavodoxin-like" evidence="1">
    <location>
        <begin position="3"/>
        <end position="42"/>
    </location>
</feature>
<accession>A0A934HWG1</accession>